<proteinExistence type="inferred from homology"/>
<dbReference type="NCBIfam" id="TIGR01786">
    <property type="entry name" value="TonB-hemlactrns"/>
    <property type="match status" value="1"/>
</dbReference>
<name>A0ABT7HRJ2_9BACT</name>
<dbReference type="InterPro" id="IPR010949">
    <property type="entry name" value="TonB_Hb/transfer/lactofer_rcpt"/>
</dbReference>
<evidence type="ECO:0000256" key="3">
    <source>
        <dbReference type="ARBA" id="ARBA00022452"/>
    </source>
</evidence>
<gene>
    <name evidence="14" type="ORF">NYG85_06595</name>
</gene>
<comment type="subcellular location">
    <subcellularLocation>
        <location evidence="1 10">Cell outer membrane</location>
        <topology evidence="1 10">Multi-pass membrane protein</topology>
    </subcellularLocation>
</comment>
<dbReference type="InterPro" id="IPR010917">
    <property type="entry name" value="TonB_rcpt_CS"/>
</dbReference>
<dbReference type="Proteomes" id="UP001173801">
    <property type="component" value="Unassembled WGS sequence"/>
</dbReference>
<evidence type="ECO:0000256" key="10">
    <source>
        <dbReference type="PROSITE-ProRule" id="PRU01360"/>
    </source>
</evidence>
<dbReference type="InterPro" id="IPR039426">
    <property type="entry name" value="TonB-dep_rcpt-like"/>
</dbReference>
<evidence type="ECO:0000256" key="8">
    <source>
        <dbReference type="ARBA" id="ARBA00023170"/>
    </source>
</evidence>
<dbReference type="Pfam" id="PF00593">
    <property type="entry name" value="TonB_dep_Rec_b-barrel"/>
    <property type="match status" value="1"/>
</dbReference>
<dbReference type="PANTHER" id="PTHR30069:SF29">
    <property type="entry name" value="HEMOGLOBIN AND HEMOGLOBIN-HAPTOGLOBIN-BINDING PROTEIN 1-RELATED"/>
    <property type="match status" value="1"/>
</dbReference>
<dbReference type="EMBL" id="JANURM010000007">
    <property type="protein sequence ID" value="MDL0089033.1"/>
    <property type="molecule type" value="Genomic_DNA"/>
</dbReference>
<evidence type="ECO:0000256" key="1">
    <source>
        <dbReference type="ARBA" id="ARBA00004571"/>
    </source>
</evidence>
<evidence type="ECO:0000256" key="5">
    <source>
        <dbReference type="ARBA" id="ARBA00022729"/>
    </source>
</evidence>
<evidence type="ECO:0000256" key="9">
    <source>
        <dbReference type="ARBA" id="ARBA00023237"/>
    </source>
</evidence>
<organism evidence="14 15">
    <name type="scientific">Campylobacter gastrosuis</name>
    <dbReference type="NCBI Taxonomy" id="2974576"/>
    <lineage>
        <taxon>Bacteria</taxon>
        <taxon>Pseudomonadati</taxon>
        <taxon>Campylobacterota</taxon>
        <taxon>Epsilonproteobacteria</taxon>
        <taxon>Campylobacterales</taxon>
        <taxon>Campylobacteraceae</taxon>
        <taxon>Campylobacter</taxon>
    </lineage>
</organism>
<dbReference type="InterPro" id="IPR012910">
    <property type="entry name" value="Plug_dom"/>
</dbReference>
<feature type="domain" description="TonB-dependent receptor-like beta-barrel" evidence="12">
    <location>
        <begin position="488"/>
        <end position="1024"/>
    </location>
</feature>
<accession>A0ABT7HRJ2</accession>
<keyword evidence="2 10" id="KW-0813">Transport</keyword>
<reference evidence="14" key="1">
    <citation type="submission" date="2022-08" db="EMBL/GenBank/DDBJ databases">
        <authorList>
            <person name="Wang H."/>
        </authorList>
    </citation>
    <scope>NUCLEOTIDE SEQUENCE</scope>
    <source>
        <strain evidence="14">PS10</strain>
    </source>
</reference>
<comment type="caution">
    <text evidence="14">The sequence shown here is derived from an EMBL/GenBank/DDBJ whole genome shotgun (WGS) entry which is preliminary data.</text>
</comment>
<dbReference type="InterPro" id="IPR000531">
    <property type="entry name" value="Beta-barrel_TonB"/>
</dbReference>
<keyword evidence="9 10" id="KW-0998">Cell outer membrane</keyword>
<comment type="similarity">
    <text evidence="10 11">Belongs to the TonB-dependent receptor family.</text>
</comment>
<dbReference type="PROSITE" id="PS52016">
    <property type="entry name" value="TONB_DEPENDENT_REC_3"/>
    <property type="match status" value="1"/>
</dbReference>
<keyword evidence="7 10" id="KW-0472">Membrane</keyword>
<feature type="domain" description="TonB-dependent receptor plug" evidence="13">
    <location>
        <begin position="59"/>
        <end position="165"/>
    </location>
</feature>
<sequence length="1073" mass="123804">MLKNATWGSSIKFRNFMLLSAILSANLEIYANEIDLDTIEVTHKLDDIKNQKIGEISKSDKLLEKQQVSDTRDLVKYETGISVVESGRFGASGYAIRGVDENRVSIQIDGLNQAQTLSSQGFKEIFEGYGNFNNTRNSVEIETIKQVNITKGADSIKAGSGALGGSVMFKTKDAMDFLTQKDWHYGFKVGHNSANDERLHAHTLAARFKWFDFLIIKTDRDSRELKNYDYAKFDDNVRGREREKADPYEIKKSGTLFKFGFMPHEEHRFSFASDKYKANSKGNDYSYTLYPPSSGSGFEFEPKRGERYTDDLSERLNQSFSYENFTQTPLWDYFKVTYSHQKIKQRARTQEYCRDGQNCINTANPLGLKVEGAKVVDKDGNEIKIGTEYYLVGQMAKIYKSVDDFNTNFQGWGKDDHLAKRDYIRDANGNKILLSDTFNPINTSINSKISNFKLDCSIFDCTKSINIVSKKEPNLYYKTYEADWDIKNVDLSKTQNDEYDQDGTRYKFKVDTEQIGDKTYKSISRERYNDFSNSWVDDSSPYNYILPNSRGFLTNDYKERDLDTDTKQLNLDFEKEFEIFKMLNDFKYGIEISKTTKSMTNRGGYYGVNAKWWANTYPIDCQNATNIYSEELRCPRNSPETSFLIPVETKTNAFYLNESVQINDYIGVDLAYRYDKIKHNPIYIPGKTPAIPDDMVKGIFVPLVNVPKEPIWWESKYNCYSSTNCSDPKFLADKKAYDEAVADKKAYDEMIKANSENPAKNIEYFAKPKEFKNSSYAFGLNLDPFSFLRLGAKYSKAFRTPTTDEMYLTFKHPDITIRPNPDLKPEIAKTKEFAITLHQNSSFATFSVFKTDYTDFLDFKFIKRTQLNASANSMLDFDIWQNVNRASAEVSGFEINSKLNLGDISSFFDGLYLGYKLTKQRGKILTDNDGKVPMNAIQPQTSIYNLGYANKKYGFDIFITDVKAKNPDDTYNIFYQNELGQTINNRVVSDYRSHWLSDKYRTIDFIAFAKPIKNLTLQFGVYNITDKKYITWENARSIRSFGTTNMVRKNDSLGINRFYSPGRNFKLNFEMTF</sequence>
<dbReference type="PROSITE" id="PS01156">
    <property type="entry name" value="TONB_DEPENDENT_REC_2"/>
    <property type="match status" value="1"/>
</dbReference>
<reference evidence="14" key="2">
    <citation type="journal article" date="2023" name="Microorganisms">
        <title>Isolation and Genomic Characteristics of Cat-Borne Campylobacter felis sp. nov. and Sheep-Borne Campylobacter ovis sp. nov.</title>
        <authorList>
            <person name="Wang H."/>
            <person name="Li Y."/>
            <person name="Gu Y."/>
            <person name="Zhou G."/>
            <person name="Chen X."/>
            <person name="Zhang X."/>
            <person name="Shao Z."/>
            <person name="Zhang J."/>
            <person name="Zhang M."/>
        </authorList>
    </citation>
    <scope>NUCLEOTIDE SEQUENCE</scope>
    <source>
        <strain evidence="14">PS10</strain>
    </source>
</reference>
<keyword evidence="8 14" id="KW-0675">Receptor</keyword>
<evidence type="ECO:0000256" key="11">
    <source>
        <dbReference type="RuleBase" id="RU003357"/>
    </source>
</evidence>
<dbReference type="InterPro" id="IPR036942">
    <property type="entry name" value="Beta-barrel_TonB_sf"/>
</dbReference>
<keyword evidence="3 10" id="KW-1134">Transmembrane beta strand</keyword>
<evidence type="ECO:0000313" key="14">
    <source>
        <dbReference type="EMBL" id="MDL0089033.1"/>
    </source>
</evidence>
<dbReference type="Gene3D" id="2.40.170.20">
    <property type="entry name" value="TonB-dependent receptor, beta-barrel domain"/>
    <property type="match status" value="1"/>
</dbReference>
<dbReference type="Pfam" id="PF07715">
    <property type="entry name" value="Plug"/>
    <property type="match status" value="1"/>
</dbReference>
<keyword evidence="6 11" id="KW-0798">TonB box</keyword>
<evidence type="ECO:0000313" key="15">
    <source>
        <dbReference type="Proteomes" id="UP001173801"/>
    </source>
</evidence>
<keyword evidence="4 10" id="KW-0812">Transmembrane</keyword>
<dbReference type="PANTHER" id="PTHR30069">
    <property type="entry name" value="TONB-DEPENDENT OUTER MEMBRANE RECEPTOR"/>
    <property type="match status" value="1"/>
</dbReference>
<evidence type="ECO:0000259" key="12">
    <source>
        <dbReference type="Pfam" id="PF00593"/>
    </source>
</evidence>
<evidence type="ECO:0000256" key="4">
    <source>
        <dbReference type="ARBA" id="ARBA00022692"/>
    </source>
</evidence>
<protein>
    <submittedName>
        <fullName evidence="14">TonB-dependent hemoglobin/transferrin/lactoferrin family receptor</fullName>
    </submittedName>
</protein>
<evidence type="ECO:0000256" key="2">
    <source>
        <dbReference type="ARBA" id="ARBA00022448"/>
    </source>
</evidence>
<evidence type="ECO:0000256" key="7">
    <source>
        <dbReference type="ARBA" id="ARBA00023136"/>
    </source>
</evidence>
<dbReference type="InterPro" id="IPR037066">
    <property type="entry name" value="Plug_dom_sf"/>
</dbReference>
<dbReference type="SUPFAM" id="SSF56935">
    <property type="entry name" value="Porins"/>
    <property type="match status" value="2"/>
</dbReference>
<dbReference type="Gene3D" id="2.170.130.10">
    <property type="entry name" value="TonB-dependent receptor, plug domain"/>
    <property type="match status" value="1"/>
</dbReference>
<keyword evidence="5" id="KW-0732">Signal</keyword>
<dbReference type="RefSeq" id="WP_284937692.1">
    <property type="nucleotide sequence ID" value="NZ_JANURM010000007.1"/>
</dbReference>
<evidence type="ECO:0000259" key="13">
    <source>
        <dbReference type="Pfam" id="PF07715"/>
    </source>
</evidence>
<evidence type="ECO:0000256" key="6">
    <source>
        <dbReference type="ARBA" id="ARBA00023077"/>
    </source>
</evidence>
<keyword evidence="15" id="KW-1185">Reference proteome</keyword>